<reference evidence="3" key="1">
    <citation type="submission" date="2019-07" db="EMBL/GenBank/DDBJ databases">
        <title>De Novo Assembly of kiwifruit Actinidia rufa.</title>
        <authorList>
            <person name="Sugita-Konishi S."/>
            <person name="Sato K."/>
            <person name="Mori E."/>
            <person name="Abe Y."/>
            <person name="Kisaki G."/>
            <person name="Hamano K."/>
            <person name="Suezawa K."/>
            <person name="Otani M."/>
            <person name="Fukuda T."/>
            <person name="Manabe T."/>
            <person name="Gomi K."/>
            <person name="Tabuchi M."/>
            <person name="Akimitsu K."/>
            <person name="Kataoka I."/>
        </authorList>
    </citation>
    <scope>NUCLEOTIDE SEQUENCE [LARGE SCALE GENOMIC DNA]</scope>
    <source>
        <strain evidence="3">cv. Fuchu</strain>
    </source>
</reference>
<comment type="caution">
    <text evidence="2">The sequence shown here is derived from an EMBL/GenBank/DDBJ whole genome shotgun (WGS) entry which is preliminary data.</text>
</comment>
<organism evidence="2 3">
    <name type="scientific">Actinidia rufa</name>
    <dbReference type="NCBI Taxonomy" id="165716"/>
    <lineage>
        <taxon>Eukaryota</taxon>
        <taxon>Viridiplantae</taxon>
        <taxon>Streptophyta</taxon>
        <taxon>Embryophyta</taxon>
        <taxon>Tracheophyta</taxon>
        <taxon>Spermatophyta</taxon>
        <taxon>Magnoliopsida</taxon>
        <taxon>eudicotyledons</taxon>
        <taxon>Gunneridae</taxon>
        <taxon>Pentapetalae</taxon>
        <taxon>asterids</taxon>
        <taxon>Ericales</taxon>
        <taxon>Actinidiaceae</taxon>
        <taxon>Actinidia</taxon>
    </lineage>
</organism>
<proteinExistence type="predicted"/>
<keyword evidence="3" id="KW-1185">Reference proteome</keyword>
<keyword evidence="1" id="KW-0732">Signal</keyword>
<accession>A0A7J0DY11</accession>
<feature type="chain" id="PRO_5029546000" evidence="1">
    <location>
        <begin position="19"/>
        <end position="127"/>
    </location>
</feature>
<feature type="signal peptide" evidence="1">
    <location>
        <begin position="1"/>
        <end position="18"/>
    </location>
</feature>
<dbReference type="EMBL" id="BJWL01000445">
    <property type="protein sequence ID" value="GFS45138.1"/>
    <property type="molecule type" value="Genomic_DNA"/>
</dbReference>
<sequence length="127" mass="14431">MVLLFSLVSLFTWPSAPTLELELLHESSRGNVVIYFSHNCRIAHVAIRLRNRHHQNLQPFLPPIVQSIDFGFDTVFGGGVDSSQFWAFSALWPIQIHGLLYSMDPSSLQSNPSFGDEDDEWVVCEQK</sequence>
<protein>
    <submittedName>
        <fullName evidence="2">Uncharacterized protein</fullName>
    </submittedName>
</protein>
<evidence type="ECO:0000313" key="3">
    <source>
        <dbReference type="Proteomes" id="UP000585474"/>
    </source>
</evidence>
<evidence type="ECO:0000313" key="2">
    <source>
        <dbReference type="EMBL" id="GFS45138.1"/>
    </source>
</evidence>
<gene>
    <name evidence="2" type="ORF">Acr_00g0094400</name>
</gene>
<dbReference type="Proteomes" id="UP000585474">
    <property type="component" value="Unassembled WGS sequence"/>
</dbReference>
<dbReference type="AlphaFoldDB" id="A0A7J0DY11"/>
<evidence type="ECO:0000256" key="1">
    <source>
        <dbReference type="SAM" id="SignalP"/>
    </source>
</evidence>
<name>A0A7J0DY11_9ERIC</name>